<evidence type="ECO:0000313" key="2">
    <source>
        <dbReference type="EMBL" id="GAA49330.1"/>
    </source>
</evidence>
<feature type="domain" description="LicD/FKTN/FKRP nucleotidyltransferase" evidence="1">
    <location>
        <begin position="791"/>
        <end position="817"/>
    </location>
</feature>
<evidence type="ECO:0000313" key="3">
    <source>
        <dbReference type="Proteomes" id="UP000008909"/>
    </source>
</evidence>
<dbReference type="Proteomes" id="UP000008909">
    <property type="component" value="Unassembled WGS sequence"/>
</dbReference>
<organism evidence="2 3">
    <name type="scientific">Clonorchis sinensis</name>
    <name type="common">Chinese liver fluke</name>
    <dbReference type="NCBI Taxonomy" id="79923"/>
    <lineage>
        <taxon>Eukaryota</taxon>
        <taxon>Metazoa</taxon>
        <taxon>Spiralia</taxon>
        <taxon>Lophotrochozoa</taxon>
        <taxon>Platyhelminthes</taxon>
        <taxon>Trematoda</taxon>
        <taxon>Digenea</taxon>
        <taxon>Opisthorchiida</taxon>
        <taxon>Opisthorchiata</taxon>
        <taxon>Opisthorchiidae</taxon>
        <taxon>Clonorchis</taxon>
    </lineage>
</organism>
<accession>G7Y8P5</accession>
<evidence type="ECO:0000259" key="1">
    <source>
        <dbReference type="Pfam" id="PF04991"/>
    </source>
</evidence>
<name>G7Y8P5_CLOSI</name>
<reference key="2">
    <citation type="submission" date="2011-10" db="EMBL/GenBank/DDBJ databases">
        <title>The genome and transcriptome sequence of Clonorchis sinensis provide insights into the carcinogenic liver fluke.</title>
        <authorList>
            <person name="Wang X."/>
            <person name="Huang Y."/>
            <person name="Chen W."/>
            <person name="Liu H."/>
            <person name="Guo L."/>
            <person name="Chen Y."/>
            <person name="Luo F."/>
            <person name="Zhou W."/>
            <person name="Sun J."/>
            <person name="Mao Q."/>
            <person name="Liang P."/>
            <person name="Zhou C."/>
            <person name="Tian Y."/>
            <person name="Men J."/>
            <person name="Lv X."/>
            <person name="Huang L."/>
            <person name="Zhou J."/>
            <person name="Hu Y."/>
            <person name="Li R."/>
            <person name="Zhang F."/>
            <person name="Lei H."/>
            <person name="Li X."/>
            <person name="Hu X."/>
            <person name="Liang C."/>
            <person name="Xu J."/>
            <person name="Wu Z."/>
            <person name="Yu X."/>
        </authorList>
    </citation>
    <scope>NUCLEOTIDE SEQUENCE</scope>
    <source>
        <strain>Henan</strain>
    </source>
</reference>
<reference evidence="2" key="1">
    <citation type="journal article" date="2011" name="Genome Biol.">
        <title>The draft genome of the carcinogenic human liver fluke Clonorchis sinensis.</title>
        <authorList>
            <person name="Wang X."/>
            <person name="Chen W."/>
            <person name="Huang Y."/>
            <person name="Sun J."/>
            <person name="Men J."/>
            <person name="Liu H."/>
            <person name="Luo F."/>
            <person name="Guo L."/>
            <person name="Lv X."/>
            <person name="Deng C."/>
            <person name="Zhou C."/>
            <person name="Fan Y."/>
            <person name="Li X."/>
            <person name="Huang L."/>
            <person name="Hu Y."/>
            <person name="Liang C."/>
            <person name="Hu X."/>
            <person name="Xu J."/>
            <person name="Yu X."/>
        </authorList>
    </citation>
    <scope>NUCLEOTIDE SEQUENCE [LARGE SCALE GENOMIC DNA]</scope>
    <source>
        <strain evidence="2">Henan</strain>
    </source>
</reference>
<proteinExistence type="predicted"/>
<protein>
    <submittedName>
        <fullName evidence="2">Gap-Pol polyprotein</fullName>
    </submittedName>
</protein>
<keyword evidence="3" id="KW-1185">Reference proteome</keyword>
<dbReference type="PANTHER" id="PTHR43404">
    <property type="entry name" value="LIPOPOLYSACCHARIDE CHOLINEPHOSPHOTRANSFERASE LICD"/>
    <property type="match status" value="1"/>
</dbReference>
<dbReference type="InterPro" id="IPR007074">
    <property type="entry name" value="LicD/FKTN/FKRP_NTP_transf"/>
</dbReference>
<sequence length="1025" mass="117068">MTHSGSIVLMLRYRGNRPRLTFQWYYKYMCCGITNIVRTVKPGDQVQRIQLRNTVSKRFSSRIHPSVWLAQILKPATTYHRHEYDEISSKFCEVSAESKNDYIDRIEETNPVAIATPRTKPNISPENTHRHDSEIKQVRILPHNKRNLFSMMSSKCSSHFEFVTKRRNTQSLSPTAVKAHQAQRSAYKMDIIRISQSASFDHRRYHATWRKLETSILAFESFESIISICKPIGVNNVRALKNSNIACMTPYMIWLLRAYALCLEESRIPENKPRKLLGGRKASTSEEAASARTLKQSVNSATTGECPCTANDDGTCTGYSPTPDPVTFHSHVRPIRRLTSAQTKLHAFLISPDIQQTILGANFLKSAGSVFDIKQGKLVTKYGAVKLEGYPSTAVSDLHVRKLPFCNVPSVKSVGEEYCELFTGDEDPFSFCPWIEHEIPLSAVCPMPEKARRVERNSFISNKRVRVRERQLLGRRSMGRAHQSHRSSVNTFACSDVKIRMRPTCVGGVVVTRSPRMSHARGSNPGTATGYALLMSSNKSETRLQCFPLVWTHRNNYARTGGRPFKREWPTANTTALLTARIIPENTKSSNSCYEASRCFRRVTLQQTQVDLNTLLIRLLKILRHHTNGFVPLRVHQTWTNRQLRTSDRAVRHRNGVITERYYFLCKPNLLLITLRQQRRLVFPFLGLIRWYVSQTPQIIVTAPEISLAPFMVPPHLDEKQVRMLPDLSKLQWPPDPIAPVPAGRRNAMGNVEPLPDAFMPVMSAGQRALCKHLLQMFADIMFAHGFGDRFMLYGGTLLGSYRHHDFIPWDDDLDVLVDETVRPKMTELLRLLEPDYLFVDQSARGKLHTRLIKAVNDSEDLPLSRRSSDYSWGWPYLDIGYYTNNGSHVCEIAGSYGRYYCWPPSVLFPLRFRPLGTRWYPVPFDVVQFLNLTYTDLSNCVIFGYSHVLEGAGKSGKLPCSDLTGQYGFVRRERSPWQLNSANNAEDRFVLAAEYLFIGSRQIIHTLHIPALKNEITSDLFRFP</sequence>
<dbReference type="PANTHER" id="PTHR43404:SF1">
    <property type="entry name" value="MNN4P"/>
    <property type="match status" value="1"/>
</dbReference>
<gene>
    <name evidence="2" type="ORF">CLF_102875</name>
</gene>
<dbReference type="GO" id="GO:0009100">
    <property type="term" value="P:glycoprotein metabolic process"/>
    <property type="evidence" value="ECO:0007669"/>
    <property type="project" value="UniProtKB-ARBA"/>
</dbReference>
<dbReference type="AlphaFoldDB" id="G7Y8P5"/>
<dbReference type="Pfam" id="PF04991">
    <property type="entry name" value="LicD"/>
    <property type="match status" value="1"/>
</dbReference>
<dbReference type="InterPro" id="IPR052942">
    <property type="entry name" value="LPS_cholinephosphotransferase"/>
</dbReference>
<dbReference type="EMBL" id="DF142950">
    <property type="protein sequence ID" value="GAA49330.1"/>
    <property type="molecule type" value="Genomic_DNA"/>
</dbReference>